<reference evidence="3 4" key="1">
    <citation type="journal article" date="2020" name="Arch. Microbiol.">
        <title>Bradyrhizobium uaiense sp. nov., a new highly efficient cowpea symbiont.</title>
        <authorList>
            <person name="Cabral Michel D."/>
            <person name="Azarias Guimaraes A."/>
            <person name="Martins da Costa E."/>
            <person name="Soares de Carvalho T."/>
            <person name="Balsanelli E."/>
            <person name="Willems A."/>
            <person name="Maltempi de Souza E."/>
            <person name="de Souza Moreira F.M."/>
        </authorList>
    </citation>
    <scope>NUCLEOTIDE SEQUENCE [LARGE SCALE GENOMIC DNA]</scope>
    <source>
        <strain evidence="3 4">UFLA 03-164</strain>
    </source>
</reference>
<evidence type="ECO:0000313" key="4">
    <source>
        <dbReference type="Proteomes" id="UP000468531"/>
    </source>
</evidence>
<dbReference type="GO" id="GO:0016787">
    <property type="term" value="F:hydrolase activity"/>
    <property type="evidence" value="ECO:0007669"/>
    <property type="project" value="UniProtKB-KW"/>
</dbReference>
<organism evidence="3 4">
    <name type="scientific">Bradyrhizobium uaiense</name>
    <dbReference type="NCBI Taxonomy" id="2594946"/>
    <lineage>
        <taxon>Bacteria</taxon>
        <taxon>Pseudomonadati</taxon>
        <taxon>Pseudomonadota</taxon>
        <taxon>Alphaproteobacteria</taxon>
        <taxon>Hyphomicrobiales</taxon>
        <taxon>Nitrobacteraceae</taxon>
        <taxon>Bradyrhizobium</taxon>
    </lineage>
</organism>
<name>A0A6P1BB34_9BRAD</name>
<evidence type="ECO:0000313" key="3">
    <source>
        <dbReference type="EMBL" id="NEU95483.1"/>
    </source>
</evidence>
<dbReference type="InterPro" id="IPR000073">
    <property type="entry name" value="AB_hydrolase_1"/>
</dbReference>
<feature type="domain" description="AB hydrolase-1" evidence="2">
    <location>
        <begin position="36"/>
        <end position="140"/>
    </location>
</feature>
<dbReference type="PANTHER" id="PTHR43329">
    <property type="entry name" value="EPOXIDE HYDROLASE"/>
    <property type="match status" value="1"/>
</dbReference>
<gene>
    <name evidence="3" type="ORF">FNJ47_06460</name>
</gene>
<evidence type="ECO:0000256" key="1">
    <source>
        <dbReference type="ARBA" id="ARBA00022801"/>
    </source>
</evidence>
<dbReference type="Pfam" id="PF00561">
    <property type="entry name" value="Abhydrolase_1"/>
    <property type="match status" value="1"/>
</dbReference>
<dbReference type="InterPro" id="IPR029058">
    <property type="entry name" value="AB_hydrolase_fold"/>
</dbReference>
<dbReference type="Proteomes" id="UP000468531">
    <property type="component" value="Unassembled WGS sequence"/>
</dbReference>
<dbReference type="PRINTS" id="PR00412">
    <property type="entry name" value="EPOXHYDRLASE"/>
</dbReference>
<dbReference type="SUPFAM" id="SSF53474">
    <property type="entry name" value="alpha/beta-Hydrolases"/>
    <property type="match status" value="1"/>
</dbReference>
<dbReference type="Gene3D" id="3.40.50.1820">
    <property type="entry name" value="alpha/beta hydrolase"/>
    <property type="match status" value="1"/>
</dbReference>
<keyword evidence="4" id="KW-1185">Reference proteome</keyword>
<accession>A0A6P1BB34</accession>
<dbReference type="PRINTS" id="PR00111">
    <property type="entry name" value="ABHYDROLASE"/>
</dbReference>
<comment type="caution">
    <text evidence="3">The sequence shown here is derived from an EMBL/GenBank/DDBJ whole genome shotgun (WGS) entry which is preliminary data.</text>
</comment>
<proteinExistence type="predicted"/>
<evidence type="ECO:0000259" key="2">
    <source>
        <dbReference type="Pfam" id="PF00561"/>
    </source>
</evidence>
<dbReference type="InterPro" id="IPR000639">
    <property type="entry name" value="Epox_hydrolase-like"/>
</dbReference>
<keyword evidence="1 3" id="KW-0378">Hydrolase</keyword>
<sequence>MARNLTLGLRSVTTIRRTTCRANGIRQFYLEAGVGPPVVLLHGFPETNFAWRFQIPALASSYRVIAPDLRGYGETDKPASGYDKRTMANDIVELLKALGVGRIALVGHDRGARVATRLVKDHPDLVDRLVVMDNVPTRIVAREMSAKAAREYWFFMFHQIPDLPEALIAGREHIWLRHSFSEWCHDPTTITGEAFDTYVRAYSAPGAVRGAMADYRASAEDIAQDLDDADRKIKCPVLSLWGEDFGAVGGLFDMKAVWSEMAENLTVAPIERCGHLPQEEQPEVVNKLLLDFLKGWNG</sequence>
<dbReference type="EMBL" id="VKHP01000015">
    <property type="protein sequence ID" value="NEU95483.1"/>
    <property type="molecule type" value="Genomic_DNA"/>
</dbReference>
<protein>
    <submittedName>
        <fullName evidence="3">Alpha/beta hydrolase</fullName>
    </submittedName>
</protein>
<dbReference type="AlphaFoldDB" id="A0A6P1BB34"/>